<proteinExistence type="predicted"/>
<accession>A0A8I1KGQ4</accession>
<dbReference type="EMBL" id="JAEMOP010000002">
    <property type="protein sequence ID" value="MBJ7315918.1"/>
    <property type="molecule type" value="Genomic_DNA"/>
</dbReference>
<sequence>MNNLKEAFNYYSEAHQASKEYFSLVAENGFGDSASLVEPWYLFYELSLGIFNSLMAEIMEIREDVNALQPPSLEKLNKLLEIGVSNLQNVLEDLEHSDRSDESDVIFMVQLLHAIGFNFTAIEQRHRTINEMLEVVRLDNEHSERALLEAVYTDRTTLACPTIQKKIMMAQFAEDNSFMDKLTKAVTRTKPARNERAYEPLRYMLEVMAETMIKNKVSTKELAEACESLGLFTDGKDPIAAIAKFNQKRNKVKKESKS</sequence>
<protein>
    <submittedName>
        <fullName evidence="2">Uncharacterized protein</fullName>
    </submittedName>
</protein>
<evidence type="ECO:0000313" key="4">
    <source>
        <dbReference type="Proteomes" id="UP000655994"/>
    </source>
</evidence>
<organism evidence="2 3">
    <name type="scientific">Idiomarina abyssalis</name>
    <dbReference type="NCBI Taxonomy" id="86102"/>
    <lineage>
        <taxon>Bacteria</taxon>
        <taxon>Pseudomonadati</taxon>
        <taxon>Pseudomonadota</taxon>
        <taxon>Gammaproteobacteria</taxon>
        <taxon>Alteromonadales</taxon>
        <taxon>Idiomarinaceae</taxon>
        <taxon>Idiomarina</taxon>
    </lineage>
</organism>
<dbReference type="EMBL" id="JAEMOS010000015">
    <property type="protein sequence ID" value="MBJ7266467.1"/>
    <property type="molecule type" value="Genomic_DNA"/>
</dbReference>
<gene>
    <name evidence="1" type="ORF">JHC10_05845</name>
    <name evidence="2" type="ORF">JHC11_07910</name>
</gene>
<dbReference type="Proteomes" id="UP000655994">
    <property type="component" value="Unassembled WGS sequence"/>
</dbReference>
<evidence type="ECO:0000313" key="3">
    <source>
        <dbReference type="Proteomes" id="UP000621390"/>
    </source>
</evidence>
<comment type="caution">
    <text evidence="2">The sequence shown here is derived from an EMBL/GenBank/DDBJ whole genome shotgun (WGS) entry which is preliminary data.</text>
</comment>
<dbReference type="RefSeq" id="WP_199494138.1">
    <property type="nucleotide sequence ID" value="NZ_JAEMOO010000020.1"/>
</dbReference>
<evidence type="ECO:0000313" key="1">
    <source>
        <dbReference type="EMBL" id="MBJ7266467.1"/>
    </source>
</evidence>
<dbReference type="AlphaFoldDB" id="A0A8I1KGQ4"/>
<dbReference type="Proteomes" id="UP000621390">
    <property type="component" value="Unassembled WGS sequence"/>
</dbReference>
<evidence type="ECO:0000313" key="2">
    <source>
        <dbReference type="EMBL" id="MBJ7315918.1"/>
    </source>
</evidence>
<reference evidence="2 4" key="1">
    <citation type="submission" date="2020-09" db="EMBL/GenBank/DDBJ databases">
        <title>Draft Genomes of Bacterial Isolates from North Pond Shallow Sediments.</title>
        <authorList>
            <person name="Kiel Reese B."/>
            <person name="Mullis M."/>
            <person name="Weisend R.E."/>
        </authorList>
    </citation>
    <scope>NUCLEOTIDE SEQUENCE</scope>
    <source>
        <strain evidence="2">KJE-2</strain>
        <strain evidence="1 4">KJE-3</strain>
    </source>
</reference>
<keyword evidence="4" id="KW-1185">Reference proteome</keyword>
<name>A0A8I1KGQ4_9GAMM</name>